<evidence type="ECO:0000256" key="1">
    <source>
        <dbReference type="ARBA" id="ARBA00004251"/>
    </source>
</evidence>
<dbReference type="AlphaFoldDB" id="A0A9Y3RMD3"/>
<keyword evidence="5" id="KW-1133">Transmembrane helix</keyword>
<evidence type="ECO:0000256" key="9">
    <source>
        <dbReference type="ARBA" id="ARBA00023180"/>
    </source>
</evidence>
<dbReference type="PANTHER" id="PTHR25466:SF9">
    <property type="entry name" value="FIBRONECTIN TYPE-III DOMAIN-CONTAINING PROTEIN"/>
    <property type="match status" value="1"/>
</dbReference>
<feature type="domain" description="Ig-like" evidence="12">
    <location>
        <begin position="136"/>
        <end position="231"/>
    </location>
</feature>
<evidence type="ECO:0000256" key="4">
    <source>
        <dbReference type="ARBA" id="ARBA00022729"/>
    </source>
</evidence>
<dbReference type="RefSeq" id="XP_005744260.1">
    <property type="nucleotide sequence ID" value="XM_005744203.2"/>
</dbReference>
<evidence type="ECO:0000256" key="8">
    <source>
        <dbReference type="ARBA" id="ARBA00023170"/>
    </source>
</evidence>
<sequence length="260" mass="28854">MAILLGLFSALLFVSEAIFVYNVNSTIMDSALLGCSVPVKTDLKNLRFYWQDERKAVLYSFNKGKTMFTHVKDPYLNRTAAFTQEMTKGNISVLVKNLTLGDNGRIFEAYAAVFNGSETVMQTSKVCHANLYVTVPYKHLKLAVNTKTMTSVCTLHGVFPAPEIRWTIHYNHSESLVESKHVHTKTEQDPENYLYTSSSTLHIPADHYRAITCLCHNPTSNTTLNATYTLSKGAAVWSLPGRTAGLIVAAAVLLTALQQL</sequence>
<evidence type="ECO:0000256" key="11">
    <source>
        <dbReference type="SAM" id="SignalP"/>
    </source>
</evidence>
<evidence type="ECO:0000256" key="10">
    <source>
        <dbReference type="ARBA" id="ARBA00023319"/>
    </source>
</evidence>
<comment type="subcellular location">
    <subcellularLocation>
        <location evidence="1">Cell membrane</location>
        <topology evidence="1">Single-pass type I membrane protein</topology>
    </subcellularLocation>
</comment>
<keyword evidence="2" id="KW-1003">Cell membrane</keyword>
<dbReference type="GO" id="GO:0007166">
    <property type="term" value="P:cell surface receptor signaling pathway"/>
    <property type="evidence" value="ECO:0007669"/>
    <property type="project" value="TreeGrafter"/>
</dbReference>
<keyword evidence="8" id="KW-0675">Receptor</keyword>
<feature type="signal peptide" evidence="11">
    <location>
        <begin position="1"/>
        <end position="17"/>
    </location>
</feature>
<gene>
    <name evidence="14" type="primary">LOC102213419</name>
</gene>
<dbReference type="GeneID" id="102213419"/>
<dbReference type="GO" id="GO:0031295">
    <property type="term" value="P:T cell costimulation"/>
    <property type="evidence" value="ECO:0007669"/>
    <property type="project" value="TreeGrafter"/>
</dbReference>
<dbReference type="InterPro" id="IPR013783">
    <property type="entry name" value="Ig-like_fold"/>
</dbReference>
<keyword evidence="13" id="KW-1185">Reference proteome</keyword>
<keyword evidence="7" id="KW-1015">Disulfide bond</keyword>
<organism evidence="13 14">
    <name type="scientific">Pundamilia nyererei</name>
    <dbReference type="NCBI Taxonomy" id="303518"/>
    <lineage>
        <taxon>Eukaryota</taxon>
        <taxon>Metazoa</taxon>
        <taxon>Chordata</taxon>
        <taxon>Craniata</taxon>
        <taxon>Vertebrata</taxon>
        <taxon>Euteleostomi</taxon>
        <taxon>Actinopterygii</taxon>
        <taxon>Neopterygii</taxon>
        <taxon>Teleostei</taxon>
        <taxon>Neoteleostei</taxon>
        <taxon>Acanthomorphata</taxon>
        <taxon>Ovalentaria</taxon>
        <taxon>Cichlomorphae</taxon>
        <taxon>Cichliformes</taxon>
        <taxon>Cichlidae</taxon>
        <taxon>African cichlids</taxon>
        <taxon>Pseudocrenilabrinae</taxon>
        <taxon>Haplochromini</taxon>
        <taxon>Pundamilia</taxon>
    </lineage>
</organism>
<protein>
    <submittedName>
        <fullName evidence="14">CD276 antigen homolog</fullName>
    </submittedName>
</protein>
<keyword evidence="4 11" id="KW-0732">Signal</keyword>
<dbReference type="InterPro" id="IPR036179">
    <property type="entry name" value="Ig-like_dom_sf"/>
</dbReference>
<evidence type="ECO:0000256" key="3">
    <source>
        <dbReference type="ARBA" id="ARBA00022692"/>
    </source>
</evidence>
<name>A0A9Y3RMD3_9CICH</name>
<proteinExistence type="predicted"/>
<evidence type="ECO:0000256" key="6">
    <source>
        <dbReference type="ARBA" id="ARBA00023136"/>
    </source>
</evidence>
<feature type="chain" id="PRO_5041336737" evidence="11">
    <location>
        <begin position="18"/>
        <end position="260"/>
    </location>
</feature>
<evidence type="ECO:0000259" key="12">
    <source>
        <dbReference type="PROSITE" id="PS50835"/>
    </source>
</evidence>
<dbReference type="PANTHER" id="PTHR25466">
    <property type="entry name" value="T-LYMPHOCYTE ACTIVATION ANTIGEN"/>
    <property type="match status" value="1"/>
</dbReference>
<evidence type="ECO:0000256" key="2">
    <source>
        <dbReference type="ARBA" id="ARBA00022475"/>
    </source>
</evidence>
<dbReference type="Pfam" id="PF08205">
    <property type="entry name" value="C2-set_2"/>
    <property type="match status" value="1"/>
</dbReference>
<evidence type="ECO:0000313" key="13">
    <source>
        <dbReference type="Proteomes" id="UP000695023"/>
    </source>
</evidence>
<dbReference type="InterPro" id="IPR007110">
    <property type="entry name" value="Ig-like_dom"/>
</dbReference>
<dbReference type="GO" id="GO:0009897">
    <property type="term" value="C:external side of plasma membrane"/>
    <property type="evidence" value="ECO:0007669"/>
    <property type="project" value="TreeGrafter"/>
</dbReference>
<evidence type="ECO:0000256" key="7">
    <source>
        <dbReference type="ARBA" id="ARBA00023157"/>
    </source>
</evidence>
<dbReference type="Gene3D" id="2.60.40.10">
    <property type="entry name" value="Immunoglobulins"/>
    <property type="match status" value="2"/>
</dbReference>
<dbReference type="SUPFAM" id="SSF48726">
    <property type="entry name" value="Immunoglobulin"/>
    <property type="match status" value="2"/>
</dbReference>
<keyword evidence="9" id="KW-0325">Glycoprotein</keyword>
<dbReference type="GO" id="GO:0006955">
    <property type="term" value="P:immune response"/>
    <property type="evidence" value="ECO:0007669"/>
    <property type="project" value="TreeGrafter"/>
</dbReference>
<dbReference type="InterPro" id="IPR051713">
    <property type="entry name" value="T-cell_Activation_Regulation"/>
</dbReference>
<dbReference type="Proteomes" id="UP000695023">
    <property type="component" value="Unplaced"/>
</dbReference>
<keyword evidence="3" id="KW-0812">Transmembrane</keyword>
<dbReference type="InterPro" id="IPR013162">
    <property type="entry name" value="CD80_C2-set"/>
</dbReference>
<keyword evidence="10" id="KW-0393">Immunoglobulin domain</keyword>
<reference evidence="14" key="1">
    <citation type="submission" date="2025-08" db="UniProtKB">
        <authorList>
            <consortium name="RefSeq"/>
        </authorList>
    </citation>
    <scope>IDENTIFICATION</scope>
</reference>
<dbReference type="GO" id="GO:0071222">
    <property type="term" value="P:cellular response to lipopolysaccharide"/>
    <property type="evidence" value="ECO:0007669"/>
    <property type="project" value="TreeGrafter"/>
</dbReference>
<accession>A0A9Y3RMD3</accession>
<evidence type="ECO:0000313" key="14">
    <source>
        <dbReference type="RefSeq" id="XP_005744260.1"/>
    </source>
</evidence>
<evidence type="ECO:0000256" key="5">
    <source>
        <dbReference type="ARBA" id="ARBA00022989"/>
    </source>
</evidence>
<dbReference type="GO" id="GO:0042130">
    <property type="term" value="P:negative regulation of T cell proliferation"/>
    <property type="evidence" value="ECO:0007669"/>
    <property type="project" value="TreeGrafter"/>
</dbReference>
<dbReference type="GO" id="GO:0042102">
    <property type="term" value="P:positive regulation of T cell proliferation"/>
    <property type="evidence" value="ECO:0007669"/>
    <property type="project" value="TreeGrafter"/>
</dbReference>
<keyword evidence="6" id="KW-0472">Membrane</keyword>
<dbReference type="PROSITE" id="PS50835">
    <property type="entry name" value="IG_LIKE"/>
    <property type="match status" value="1"/>
</dbReference>